<feature type="domain" description="Protein kinase" evidence="9">
    <location>
        <begin position="9"/>
        <end position="261"/>
    </location>
</feature>
<dbReference type="PROSITE" id="PS00108">
    <property type="entry name" value="PROTEIN_KINASE_ST"/>
    <property type="match status" value="1"/>
</dbReference>
<dbReference type="EMBL" id="JBHTEF010000001">
    <property type="protein sequence ID" value="MFC7579807.1"/>
    <property type="molecule type" value="Genomic_DNA"/>
</dbReference>
<dbReference type="Proteomes" id="UP001596527">
    <property type="component" value="Unassembled WGS sequence"/>
</dbReference>
<reference evidence="11" key="1">
    <citation type="journal article" date="2019" name="Int. J. Syst. Evol. Microbiol.">
        <title>The Global Catalogue of Microorganisms (GCM) 10K type strain sequencing project: providing services to taxonomists for standard genome sequencing and annotation.</title>
        <authorList>
            <consortium name="The Broad Institute Genomics Platform"/>
            <consortium name="The Broad Institute Genome Sequencing Center for Infectious Disease"/>
            <person name="Wu L."/>
            <person name="Ma J."/>
        </authorList>
    </citation>
    <scope>NUCLEOTIDE SEQUENCE [LARGE SCALE GENOMIC DNA]</scope>
    <source>
        <strain evidence="11">CCUG 56698</strain>
    </source>
</reference>
<dbReference type="Gene3D" id="3.30.200.20">
    <property type="entry name" value="Phosphorylase Kinase, domain 1"/>
    <property type="match status" value="1"/>
</dbReference>
<keyword evidence="11" id="KW-1185">Reference proteome</keyword>
<dbReference type="CDD" id="cd14014">
    <property type="entry name" value="STKc_PknB_like"/>
    <property type="match status" value="1"/>
</dbReference>
<keyword evidence="5 10" id="KW-0418">Kinase</keyword>
<feature type="region of interest" description="Disordered" evidence="7">
    <location>
        <begin position="277"/>
        <end position="309"/>
    </location>
</feature>
<dbReference type="EC" id="2.7.11.1" evidence="1"/>
<dbReference type="SUPFAM" id="SSF56112">
    <property type="entry name" value="Protein kinase-like (PK-like)"/>
    <property type="match status" value="1"/>
</dbReference>
<dbReference type="Pfam" id="PF00069">
    <property type="entry name" value="Pkinase"/>
    <property type="match status" value="1"/>
</dbReference>
<dbReference type="Gene3D" id="1.10.510.10">
    <property type="entry name" value="Transferase(Phosphotransferase) domain 1"/>
    <property type="match status" value="1"/>
</dbReference>
<feature type="transmembrane region" description="Helical" evidence="8">
    <location>
        <begin position="482"/>
        <end position="501"/>
    </location>
</feature>
<evidence type="ECO:0000256" key="8">
    <source>
        <dbReference type="SAM" id="Phobius"/>
    </source>
</evidence>
<keyword evidence="3 10" id="KW-0808">Transferase</keyword>
<feature type="transmembrane region" description="Helical" evidence="8">
    <location>
        <begin position="354"/>
        <end position="372"/>
    </location>
</feature>
<dbReference type="SMART" id="SM00220">
    <property type="entry name" value="S_TKc"/>
    <property type="match status" value="1"/>
</dbReference>
<keyword evidence="8" id="KW-1133">Transmembrane helix</keyword>
<comment type="caution">
    <text evidence="10">The sequence shown here is derived from an EMBL/GenBank/DDBJ whole genome shotgun (WGS) entry which is preliminary data.</text>
</comment>
<evidence type="ECO:0000256" key="7">
    <source>
        <dbReference type="SAM" id="MobiDB-lite"/>
    </source>
</evidence>
<evidence type="ECO:0000256" key="2">
    <source>
        <dbReference type="ARBA" id="ARBA00022527"/>
    </source>
</evidence>
<keyword evidence="4" id="KW-0547">Nucleotide-binding</keyword>
<feature type="transmembrane region" description="Helical" evidence="8">
    <location>
        <begin position="426"/>
        <end position="448"/>
    </location>
</feature>
<dbReference type="GO" id="GO:0004674">
    <property type="term" value="F:protein serine/threonine kinase activity"/>
    <property type="evidence" value="ECO:0007669"/>
    <property type="project" value="UniProtKB-EC"/>
</dbReference>
<keyword evidence="8" id="KW-0812">Transmembrane</keyword>
<feature type="transmembrane region" description="Helical" evidence="8">
    <location>
        <begin position="522"/>
        <end position="542"/>
    </location>
</feature>
<dbReference type="PROSITE" id="PS50011">
    <property type="entry name" value="PROTEIN_KINASE_DOM"/>
    <property type="match status" value="1"/>
</dbReference>
<organism evidence="10 11">
    <name type="scientific">Schaalia naturae</name>
    <dbReference type="NCBI Taxonomy" id="635203"/>
    <lineage>
        <taxon>Bacteria</taxon>
        <taxon>Bacillati</taxon>
        <taxon>Actinomycetota</taxon>
        <taxon>Actinomycetes</taxon>
        <taxon>Actinomycetales</taxon>
        <taxon>Actinomycetaceae</taxon>
        <taxon>Schaalia</taxon>
    </lineage>
</organism>
<proteinExistence type="predicted"/>
<gene>
    <name evidence="10" type="ORF">ACFQWG_00990</name>
</gene>
<name>A0ABW2SIA2_9ACTO</name>
<evidence type="ECO:0000313" key="11">
    <source>
        <dbReference type="Proteomes" id="UP001596527"/>
    </source>
</evidence>
<evidence type="ECO:0000256" key="1">
    <source>
        <dbReference type="ARBA" id="ARBA00012513"/>
    </source>
</evidence>
<evidence type="ECO:0000256" key="3">
    <source>
        <dbReference type="ARBA" id="ARBA00022679"/>
    </source>
</evidence>
<dbReference type="RefSeq" id="WP_380976156.1">
    <property type="nucleotide sequence ID" value="NZ_JBHTEF010000001.1"/>
</dbReference>
<sequence>MQDQWLGGYRLIRRLGTGGAGTVWLAEDGGGVRVALKLLHPALADTEQARTRLTREATTVNRVRSSGVAHVVDVETDATQPFVVTEFIEGPTLASRLASGPLSAREVAALAEALRRILEAVHAAGIVHRDVKPSNVILHPTGPVLIDFGIAQEQGDDRLTATGMVSGTAGFAAPELLRGGLPSQATDWWAWAATLLDAATARPPFGPGQPAAIAVRVLEGRPDVEGLPGPVAAALTRALAVDPAGRAGPDRLCALLEDPAAWNGAPVADPGATQVMEASDDPAGLPGEAEEETRALTSPTRTMPLQQAPAWQERQWPPSPMPGTGPAAAFPSSWAPPEAGVLPVPYLRRRPRRVPVVGLVLLAALAAPPVLAASRGTAATLLALGVLAALGEGFSWRERRRERAGGPRRSDTAMALAAAPLHVLRALAQLVLGLAVGSGAAAAVWLGARPSLANPPPLAWPLEALFRASANYDPGARILDPVLQPLAWGLVLLVLAVAWAMPTSTGLRDGAGLVVGTLLGPLWARIAFCAIIVAVLAGTWLITTGGL</sequence>
<feature type="compositionally biased region" description="Polar residues" evidence="7">
    <location>
        <begin position="295"/>
        <end position="305"/>
    </location>
</feature>
<accession>A0ABW2SIA2</accession>
<evidence type="ECO:0000256" key="6">
    <source>
        <dbReference type="ARBA" id="ARBA00022840"/>
    </source>
</evidence>
<evidence type="ECO:0000256" key="5">
    <source>
        <dbReference type="ARBA" id="ARBA00022777"/>
    </source>
</evidence>
<keyword evidence="6" id="KW-0067">ATP-binding</keyword>
<feature type="transmembrane region" description="Helical" evidence="8">
    <location>
        <begin position="378"/>
        <end position="396"/>
    </location>
</feature>
<dbReference type="InterPro" id="IPR008271">
    <property type="entry name" value="Ser/Thr_kinase_AS"/>
</dbReference>
<evidence type="ECO:0000313" key="10">
    <source>
        <dbReference type="EMBL" id="MFC7579807.1"/>
    </source>
</evidence>
<keyword evidence="8" id="KW-0472">Membrane</keyword>
<evidence type="ECO:0000256" key="4">
    <source>
        <dbReference type="ARBA" id="ARBA00022741"/>
    </source>
</evidence>
<dbReference type="InterPro" id="IPR000719">
    <property type="entry name" value="Prot_kinase_dom"/>
</dbReference>
<dbReference type="PANTHER" id="PTHR43289">
    <property type="entry name" value="MITOGEN-ACTIVATED PROTEIN KINASE KINASE KINASE 20-RELATED"/>
    <property type="match status" value="1"/>
</dbReference>
<evidence type="ECO:0000259" key="9">
    <source>
        <dbReference type="PROSITE" id="PS50011"/>
    </source>
</evidence>
<keyword evidence="2" id="KW-0723">Serine/threonine-protein kinase</keyword>
<dbReference type="InterPro" id="IPR011009">
    <property type="entry name" value="Kinase-like_dom_sf"/>
</dbReference>
<dbReference type="PANTHER" id="PTHR43289:SF6">
    <property type="entry name" value="SERINE_THREONINE-PROTEIN KINASE NEKL-3"/>
    <property type="match status" value="1"/>
</dbReference>
<protein>
    <recommendedName>
        <fullName evidence="1">non-specific serine/threonine protein kinase</fullName>
        <ecNumber evidence="1">2.7.11.1</ecNumber>
    </recommendedName>
</protein>